<dbReference type="AlphaFoldDB" id="A0A1A8X1Y3"/>
<dbReference type="FunFam" id="3.30.160.60:FF:000890">
    <property type="entry name" value="U1 small nuclear ribonucleoprotein C"/>
    <property type="match status" value="1"/>
</dbReference>
<dbReference type="GO" id="GO:0030619">
    <property type="term" value="F:U1 snRNA binding"/>
    <property type="evidence" value="ECO:0007669"/>
    <property type="project" value="UniProtKB-UniRule"/>
</dbReference>
<reference evidence="11" key="1">
    <citation type="submission" date="2016-05" db="EMBL/GenBank/DDBJ databases">
        <authorList>
            <person name="Naeem Raeece"/>
        </authorList>
    </citation>
    <scope>NUCLEOTIDE SEQUENCE [LARGE SCALE GENOMIC DNA]</scope>
</reference>
<dbReference type="GO" id="GO:0008270">
    <property type="term" value="F:zinc ion binding"/>
    <property type="evidence" value="ECO:0007669"/>
    <property type="project" value="UniProtKB-UniRule"/>
</dbReference>
<dbReference type="Pfam" id="PF06220">
    <property type="entry name" value="zf-U1"/>
    <property type="match status" value="1"/>
</dbReference>
<keyword evidence="3 8" id="KW-0863">Zinc-finger</keyword>
<dbReference type="Proteomes" id="UP000078546">
    <property type="component" value="Unassembled WGS sequence"/>
</dbReference>
<comment type="subunit">
    <text evidence="8">U1 snRNP is composed of the 7 core Sm proteins B/B', D1, D2, D3, E, F and G that assemble in a heptameric protein ring on the Sm site of the small nuclear RNA to form the core snRNP, and at least 3 U1 snRNP-specific proteins U1-70K, U1-A and U1-C. U1-C interacts with U1 snRNA and the 5' splice-site region of the pre-mRNA.</text>
</comment>
<dbReference type="GO" id="GO:0005685">
    <property type="term" value="C:U1 snRNP"/>
    <property type="evidence" value="ECO:0007669"/>
    <property type="project" value="UniProtKB-UniRule"/>
</dbReference>
<dbReference type="GO" id="GO:0000395">
    <property type="term" value="P:mRNA 5'-splice site recognition"/>
    <property type="evidence" value="ECO:0007669"/>
    <property type="project" value="UniProtKB-UniRule"/>
</dbReference>
<dbReference type="GO" id="GO:0030627">
    <property type="term" value="F:pre-mRNA 5'-splice site binding"/>
    <property type="evidence" value="ECO:0007669"/>
    <property type="project" value="InterPro"/>
</dbReference>
<dbReference type="InterPro" id="IPR017340">
    <property type="entry name" value="U1_snRNP-C"/>
</dbReference>
<keyword evidence="5 8" id="KW-0694">RNA-binding</keyword>
<dbReference type="InterPro" id="IPR003604">
    <property type="entry name" value="Matrin/U1-like-C_Znf_C2H2"/>
</dbReference>
<proteinExistence type="inferred from homology"/>
<dbReference type="PANTHER" id="PTHR31148">
    <property type="entry name" value="U1 SMALL NUCLEAR RIBONUCLEOPROTEIN C"/>
    <property type="match status" value="1"/>
</dbReference>
<dbReference type="InterPro" id="IPR000690">
    <property type="entry name" value="Matrin/U1-C_Znf_C2H2"/>
</dbReference>
<dbReference type="GO" id="GO:0071004">
    <property type="term" value="C:U2-type prespliceosome"/>
    <property type="evidence" value="ECO:0007669"/>
    <property type="project" value="UniProtKB-UniRule"/>
</dbReference>
<keyword evidence="4 8" id="KW-0862">Zinc</keyword>
<evidence type="ECO:0000256" key="7">
    <source>
        <dbReference type="ARBA" id="ARBA00023274"/>
    </source>
</evidence>
<keyword evidence="7 8" id="KW-0687">Ribonucleoprotein</keyword>
<organism evidence="10 11">
    <name type="scientific">Plasmodium ovale curtisi</name>
    <dbReference type="NCBI Taxonomy" id="864141"/>
    <lineage>
        <taxon>Eukaryota</taxon>
        <taxon>Sar</taxon>
        <taxon>Alveolata</taxon>
        <taxon>Apicomplexa</taxon>
        <taxon>Aconoidasida</taxon>
        <taxon>Haemosporida</taxon>
        <taxon>Plasmodiidae</taxon>
        <taxon>Plasmodium</taxon>
        <taxon>Plasmodium (Plasmodium)</taxon>
    </lineage>
</organism>
<keyword evidence="6 8" id="KW-0539">Nucleus</keyword>
<dbReference type="GO" id="GO:0000243">
    <property type="term" value="C:commitment complex"/>
    <property type="evidence" value="ECO:0007669"/>
    <property type="project" value="UniProtKB-UniRule"/>
</dbReference>
<accession>A0A1A8X1Y3</accession>
<dbReference type="PROSITE" id="PS50171">
    <property type="entry name" value="ZF_MATRIN"/>
    <property type="match status" value="1"/>
</dbReference>
<evidence type="ECO:0000256" key="8">
    <source>
        <dbReference type="HAMAP-Rule" id="MF_03153"/>
    </source>
</evidence>
<evidence type="ECO:0000313" key="11">
    <source>
        <dbReference type="Proteomes" id="UP000078546"/>
    </source>
</evidence>
<dbReference type="GO" id="GO:0003729">
    <property type="term" value="F:mRNA binding"/>
    <property type="evidence" value="ECO:0007669"/>
    <property type="project" value="UniProtKB-UniRule"/>
</dbReference>
<dbReference type="HAMAP" id="MF_03153">
    <property type="entry name" value="U1_C"/>
    <property type="match status" value="1"/>
</dbReference>
<dbReference type="SUPFAM" id="SSF57667">
    <property type="entry name" value="beta-beta-alpha zinc fingers"/>
    <property type="match status" value="1"/>
</dbReference>
<comment type="function">
    <text evidence="8">Component of the spliceosomal U1 snRNP, which is essential for recognition of the pre-mRNA 5' splice-site and the subsequent assembly of the spliceosome. U1-C is directly involved in initial 5' splice-site recognition for both constitutive and regulated alternative splicing. The interaction with the 5' splice-site seems to precede base-pairing between the pre-mRNA and the U1 snRNA. Stimulates commitment or early (E) complex formation by stabilizing the base pairing of the 5' end of the U1 snRNA and the 5' splice-site region.</text>
</comment>
<evidence type="ECO:0000256" key="4">
    <source>
        <dbReference type="ARBA" id="ARBA00022833"/>
    </source>
</evidence>
<dbReference type="GO" id="GO:0000387">
    <property type="term" value="P:spliceosomal snRNP assembly"/>
    <property type="evidence" value="ECO:0007669"/>
    <property type="project" value="UniProtKB-UniRule"/>
</dbReference>
<dbReference type="SMART" id="SM00451">
    <property type="entry name" value="ZnF_U1"/>
    <property type="match status" value="1"/>
</dbReference>
<dbReference type="PANTHER" id="PTHR31148:SF1">
    <property type="entry name" value="U1 SMALL NUCLEAR RIBONUCLEOPROTEIN C"/>
    <property type="match status" value="1"/>
</dbReference>
<evidence type="ECO:0000256" key="1">
    <source>
        <dbReference type="ARBA" id="ARBA00004123"/>
    </source>
</evidence>
<dbReference type="InterPro" id="IPR013085">
    <property type="entry name" value="U1-CZ_Znf_C2H2"/>
</dbReference>
<evidence type="ECO:0000256" key="5">
    <source>
        <dbReference type="ARBA" id="ARBA00022884"/>
    </source>
</evidence>
<dbReference type="InterPro" id="IPR036236">
    <property type="entry name" value="Znf_C2H2_sf"/>
</dbReference>
<dbReference type="Gene3D" id="3.30.160.60">
    <property type="entry name" value="Classic Zinc Finger"/>
    <property type="match status" value="1"/>
</dbReference>
<dbReference type="EMBL" id="FLQV01000801">
    <property type="protein sequence ID" value="SBS98166.1"/>
    <property type="molecule type" value="Genomic_DNA"/>
</dbReference>
<evidence type="ECO:0000259" key="9">
    <source>
        <dbReference type="PROSITE" id="PS50171"/>
    </source>
</evidence>
<evidence type="ECO:0000256" key="6">
    <source>
        <dbReference type="ARBA" id="ARBA00023242"/>
    </source>
</evidence>
<sequence>MYSGYGEHRTNFSLLKLTHSYSSLRLNEVKMPKYYCEYCDIYLTHSSPVGRRQHIQGRKHISAKIEYFQNLLREEGITPQNFLGFLGNRPYNNSMTNPINNMMHGNFNMYMKYNPMKGYSHHMRHGGSYRMNMSHNKYSRAGYVPPHSSNKFHSNQLQNSNFTPFGNPNSKLMTSYGPAPNKISTNDRNDNFTVSNNMQNEVETSNDTSKNGIIEDVNEVNVRNKDARGRHSMEATLHCRYLLVSTIVMKLPLLKLYKCA</sequence>
<comment type="subcellular location">
    <subcellularLocation>
        <location evidence="1 8">Nucleus</location>
    </subcellularLocation>
</comment>
<gene>
    <name evidence="10" type="ORF">POVCU1_044030</name>
</gene>
<name>A0A1A8X1Y3_PLAOA</name>
<keyword evidence="2 8" id="KW-0479">Metal-binding</keyword>
<evidence type="ECO:0000313" key="10">
    <source>
        <dbReference type="EMBL" id="SBS98166.1"/>
    </source>
</evidence>
<protein>
    <recommendedName>
        <fullName evidence="8">U1 small nuclear ribonucleoprotein C</fullName>
        <shortName evidence="8">U1 snRNP C</shortName>
        <shortName evidence="8">U1-C</shortName>
        <shortName evidence="8">U1C</shortName>
    </recommendedName>
</protein>
<evidence type="ECO:0000256" key="2">
    <source>
        <dbReference type="ARBA" id="ARBA00022723"/>
    </source>
</evidence>
<comment type="similarity">
    <text evidence="8">Belongs to the U1 small nuclear ribonucleoprotein C family.</text>
</comment>
<feature type="domain" description="Matrin-type" evidence="9">
    <location>
        <begin position="34"/>
        <end position="60"/>
    </location>
</feature>
<evidence type="ECO:0000256" key="3">
    <source>
        <dbReference type="ARBA" id="ARBA00022771"/>
    </source>
</evidence>